<dbReference type="STRING" id="1330330.IX53_02935"/>
<evidence type="ECO:0000313" key="2">
    <source>
        <dbReference type="Proteomes" id="UP000035159"/>
    </source>
</evidence>
<proteinExistence type="predicted"/>
<dbReference type="OrthoDB" id="40420at2"/>
<dbReference type="PATRIC" id="fig|1330330.3.peg.589"/>
<dbReference type="Proteomes" id="UP000035159">
    <property type="component" value="Chromosome"/>
</dbReference>
<gene>
    <name evidence="1" type="ORF">IX53_02935</name>
</gene>
<name>A0A0G2ZDT0_9BACT</name>
<evidence type="ECO:0000313" key="1">
    <source>
        <dbReference type="EMBL" id="AKI96948.1"/>
    </source>
</evidence>
<dbReference type="EMBL" id="CP011232">
    <property type="protein sequence ID" value="AKI96948.1"/>
    <property type="molecule type" value="Genomic_DNA"/>
</dbReference>
<evidence type="ECO:0008006" key="3">
    <source>
        <dbReference type="Google" id="ProtNLM"/>
    </source>
</evidence>
<dbReference type="KEGG" id="kpf:IX53_02935"/>
<keyword evidence="2" id="KW-1185">Reference proteome</keyword>
<organism evidence="1 2">
    <name type="scientific">Kosmotoga pacifica</name>
    <dbReference type="NCBI Taxonomy" id="1330330"/>
    <lineage>
        <taxon>Bacteria</taxon>
        <taxon>Thermotogati</taxon>
        <taxon>Thermotogota</taxon>
        <taxon>Thermotogae</taxon>
        <taxon>Kosmotogales</taxon>
        <taxon>Kosmotogaceae</taxon>
        <taxon>Kosmotoga</taxon>
    </lineage>
</organism>
<sequence length="417" mass="47958">MKKVSVLLITFLFMAVFLQAAEKLYVFSDFVIIVGEATPTSKNMTIEIPLNAEVEWQSFLATGLPQNTQITFEKKDDLKSLFEKNVGKTIIFKFPWDEEKKMLVVSPLPVLRDLKKGTLYYKPEGYPIFIDTDYYPMNRFMLYFPELPKEKIFYSYMIQNGNWEAEYLIRFDELSRITGYMSINLGFDPKERETYVVAADIQKPVLSPFITRGIYKTEALNYVESPEEKSPDFILYHLPVKPLTGVTKIAFLSEEITPIKKYIYRPRFTGVFTGVSIDYEINELPFDLPAGNVQIFDGERYSGYTFIKTHVKGESLKLTNVAKSLELMAKSIDSFTGKTYNTLKYKRLYTLKNAGQISQTVIISDYLSLSVINYTLHIDGVETKIEVKEDGSFEIPVTVPNNGEVNVVLDYSLPRNR</sequence>
<reference evidence="1 2" key="1">
    <citation type="submission" date="2015-04" db="EMBL/GenBank/DDBJ databases">
        <title>Complete Genome Sequence of Kosmotoga pacifica SLHLJ1.</title>
        <authorList>
            <person name="Jiang L.J."/>
            <person name="Shao Z.Z."/>
            <person name="Jebbar M."/>
        </authorList>
    </citation>
    <scope>NUCLEOTIDE SEQUENCE [LARGE SCALE GENOMIC DNA]</scope>
    <source>
        <strain evidence="1 2">SLHLJ1</strain>
    </source>
</reference>
<dbReference type="AlphaFoldDB" id="A0A0G2ZDT0"/>
<dbReference type="RefSeq" id="WP_047754083.1">
    <property type="nucleotide sequence ID" value="NZ_CAJUHA010000019.1"/>
</dbReference>
<accession>A0A0G2ZDT0</accession>
<protein>
    <recommendedName>
        <fullName evidence="3">DUF4139 domain-containing protein</fullName>
    </recommendedName>
</protein>